<proteinExistence type="predicted"/>
<dbReference type="PROSITE" id="PS00316">
    <property type="entry name" value="THAUMATIN_1"/>
    <property type="match status" value="1"/>
</dbReference>
<name>A0A5A7PR39_STRAF</name>
<dbReference type="PRINTS" id="PR00347">
    <property type="entry name" value="THAUMATIN"/>
</dbReference>
<reference evidence="4" key="1">
    <citation type="journal article" date="2019" name="Curr. Biol.">
        <title>Genome Sequence of Striga asiatica Provides Insight into the Evolution of Plant Parasitism.</title>
        <authorList>
            <person name="Yoshida S."/>
            <person name="Kim S."/>
            <person name="Wafula E.K."/>
            <person name="Tanskanen J."/>
            <person name="Kim Y.M."/>
            <person name="Honaas L."/>
            <person name="Yang Z."/>
            <person name="Spallek T."/>
            <person name="Conn C.E."/>
            <person name="Ichihashi Y."/>
            <person name="Cheong K."/>
            <person name="Cui S."/>
            <person name="Der J.P."/>
            <person name="Gundlach H."/>
            <person name="Jiao Y."/>
            <person name="Hori C."/>
            <person name="Ishida J.K."/>
            <person name="Kasahara H."/>
            <person name="Kiba T."/>
            <person name="Kim M.S."/>
            <person name="Koo N."/>
            <person name="Laohavisit A."/>
            <person name="Lee Y.H."/>
            <person name="Lumba S."/>
            <person name="McCourt P."/>
            <person name="Mortimer J.C."/>
            <person name="Mutuku J.M."/>
            <person name="Nomura T."/>
            <person name="Sasaki-Sekimoto Y."/>
            <person name="Seto Y."/>
            <person name="Wang Y."/>
            <person name="Wakatake T."/>
            <person name="Sakakibara H."/>
            <person name="Demura T."/>
            <person name="Yamaguchi S."/>
            <person name="Yoneyama K."/>
            <person name="Manabe R.I."/>
            <person name="Nelson D.C."/>
            <person name="Schulman A.H."/>
            <person name="Timko M.P."/>
            <person name="dePamphilis C.W."/>
            <person name="Choi D."/>
            <person name="Shirasu K."/>
        </authorList>
    </citation>
    <scope>NUCLEOTIDE SEQUENCE [LARGE SCALE GENOMIC DNA]</scope>
    <source>
        <strain evidence="4">cv. UVA1</strain>
    </source>
</reference>
<dbReference type="EMBL" id="BKCP01004960">
    <property type="protein sequence ID" value="GER34932.1"/>
    <property type="molecule type" value="Genomic_DNA"/>
</dbReference>
<dbReference type="Pfam" id="PF00314">
    <property type="entry name" value="Thaumatin"/>
    <property type="match status" value="1"/>
</dbReference>
<dbReference type="InterPro" id="IPR037176">
    <property type="entry name" value="Osmotin/thaumatin-like_sf"/>
</dbReference>
<dbReference type="InterPro" id="IPR017949">
    <property type="entry name" value="Thaumatin_CS"/>
</dbReference>
<dbReference type="AlphaFoldDB" id="A0A5A7PR39"/>
<organism evidence="3 4">
    <name type="scientific">Striga asiatica</name>
    <name type="common">Asiatic witchweed</name>
    <name type="synonym">Buchnera asiatica</name>
    <dbReference type="NCBI Taxonomy" id="4170"/>
    <lineage>
        <taxon>Eukaryota</taxon>
        <taxon>Viridiplantae</taxon>
        <taxon>Streptophyta</taxon>
        <taxon>Embryophyta</taxon>
        <taxon>Tracheophyta</taxon>
        <taxon>Spermatophyta</taxon>
        <taxon>Magnoliopsida</taxon>
        <taxon>eudicotyledons</taxon>
        <taxon>Gunneridae</taxon>
        <taxon>Pentapetalae</taxon>
        <taxon>asterids</taxon>
        <taxon>lamiids</taxon>
        <taxon>Lamiales</taxon>
        <taxon>Orobanchaceae</taxon>
        <taxon>Buchnereae</taxon>
        <taxon>Striga</taxon>
    </lineage>
</organism>
<dbReference type="PANTHER" id="PTHR31048">
    <property type="entry name" value="OS03G0233200 PROTEIN"/>
    <property type="match status" value="1"/>
</dbReference>
<comment type="caution">
    <text evidence="3">The sequence shown here is derived from an EMBL/GenBank/DDBJ whole genome shotgun (WGS) entry which is preliminary data.</text>
</comment>
<feature type="disulfide bond" evidence="2">
    <location>
        <begin position="7"/>
        <end position="17"/>
    </location>
</feature>
<sequence length="174" mass="18056">MWARTGCNFNESGHGPCETGDCRGQLACWGSGGRPPATVVEMTLGTAADPETHYYDVSLVDGFNLPASMVPAAGGACGVAACETDVNAYCPDSLAERGPGGRVVGCKSACVATGADKYCCTGEYGSARACKPTSFANLFKALCPRAYSYAYDEAGGLKTCSRAKRYVVTFCPPN</sequence>
<dbReference type="Proteomes" id="UP000325081">
    <property type="component" value="Unassembled WGS sequence"/>
</dbReference>
<accession>A0A5A7PR39</accession>
<dbReference type="InterPro" id="IPR001938">
    <property type="entry name" value="Thaumatin"/>
</dbReference>
<evidence type="ECO:0000256" key="2">
    <source>
        <dbReference type="PIRSR" id="PIRSR002703-1"/>
    </source>
</evidence>
<dbReference type="SMART" id="SM00205">
    <property type="entry name" value="THN"/>
    <property type="match status" value="1"/>
</dbReference>
<evidence type="ECO:0000313" key="3">
    <source>
        <dbReference type="EMBL" id="GER34932.1"/>
    </source>
</evidence>
<feature type="disulfide bond" evidence="2">
    <location>
        <begin position="22"/>
        <end position="28"/>
    </location>
</feature>
<dbReference type="PIRSF" id="PIRSF002703">
    <property type="entry name" value="Thaumatin"/>
    <property type="match status" value="1"/>
</dbReference>
<dbReference type="Gene3D" id="2.60.110.10">
    <property type="entry name" value="Thaumatin"/>
    <property type="match status" value="1"/>
</dbReference>
<feature type="disulfide bond" evidence="2">
    <location>
        <begin position="90"/>
        <end position="106"/>
    </location>
</feature>
<feature type="disulfide bond" evidence="2">
    <location>
        <begin position="110"/>
        <end position="119"/>
    </location>
</feature>
<keyword evidence="1" id="KW-0732">Signal</keyword>
<feature type="disulfide bond" evidence="2">
    <location>
        <begin position="120"/>
        <end position="130"/>
    </location>
</feature>
<dbReference type="SUPFAM" id="SSF49870">
    <property type="entry name" value="Osmotin, thaumatin-like protein"/>
    <property type="match status" value="1"/>
</dbReference>
<protein>
    <submittedName>
        <fullName evidence="3">Pathogenesis-related thaumatin superfamily protein</fullName>
    </submittedName>
</protein>
<keyword evidence="2" id="KW-1015">Disulfide bond</keyword>
<keyword evidence="4" id="KW-1185">Reference proteome</keyword>
<dbReference type="PROSITE" id="PS51367">
    <property type="entry name" value="THAUMATIN_2"/>
    <property type="match status" value="1"/>
</dbReference>
<gene>
    <name evidence="3" type="ORF">STAS_11190</name>
</gene>
<dbReference type="OrthoDB" id="430315at2759"/>
<evidence type="ECO:0000256" key="1">
    <source>
        <dbReference type="ARBA" id="ARBA00022729"/>
    </source>
</evidence>
<feature type="disulfide bond" evidence="2">
    <location>
        <begin position="82"/>
        <end position="143"/>
    </location>
</feature>
<dbReference type="FunFam" id="2.60.110.10:FF:000004">
    <property type="entry name" value="THAUMATIN-LIKE PROTEIN 1"/>
    <property type="match status" value="1"/>
</dbReference>
<evidence type="ECO:0000313" key="4">
    <source>
        <dbReference type="Proteomes" id="UP000325081"/>
    </source>
</evidence>
<feature type="disulfide bond" evidence="2">
    <location>
        <begin position="77"/>
        <end position="160"/>
    </location>
</feature>